<gene>
    <name evidence="9" type="ORF">OM076_09115</name>
</gene>
<evidence type="ECO:0000256" key="5">
    <source>
        <dbReference type="ARBA" id="ARBA00023002"/>
    </source>
</evidence>
<dbReference type="InterPro" id="IPR023753">
    <property type="entry name" value="FAD/NAD-binding_dom"/>
</dbReference>
<dbReference type="EMBL" id="JAPDOD010000005">
    <property type="protein sequence ID" value="MDA0160424.1"/>
    <property type="molecule type" value="Genomic_DNA"/>
</dbReference>
<dbReference type="InterPro" id="IPR045024">
    <property type="entry name" value="NDH-2"/>
</dbReference>
<keyword evidence="3" id="KW-0285">Flavoprotein</keyword>
<dbReference type="EC" id="1.6.5.9" evidence="2"/>
<keyword evidence="4" id="KW-0274">FAD</keyword>
<evidence type="ECO:0000256" key="7">
    <source>
        <dbReference type="ARBA" id="ARBA00047599"/>
    </source>
</evidence>
<evidence type="ECO:0000256" key="4">
    <source>
        <dbReference type="ARBA" id="ARBA00022827"/>
    </source>
</evidence>
<dbReference type="PANTHER" id="PTHR43706:SF47">
    <property type="entry name" value="EXTERNAL NADH-UBIQUINONE OXIDOREDUCTASE 1, MITOCHONDRIAL-RELATED"/>
    <property type="match status" value="1"/>
</dbReference>
<dbReference type="GO" id="GO:0050136">
    <property type="term" value="F:NADH dehydrogenase (quinone) (non-electrogenic) activity"/>
    <property type="evidence" value="ECO:0007669"/>
    <property type="project" value="UniProtKB-EC"/>
</dbReference>
<dbReference type="PRINTS" id="PR00368">
    <property type="entry name" value="FADPNR"/>
</dbReference>
<evidence type="ECO:0000256" key="6">
    <source>
        <dbReference type="ARBA" id="ARBA00023027"/>
    </source>
</evidence>
<dbReference type="RefSeq" id="WP_270039251.1">
    <property type="nucleotide sequence ID" value="NZ_JAPDOD010000005.1"/>
</dbReference>
<evidence type="ECO:0000313" key="10">
    <source>
        <dbReference type="Proteomes" id="UP001149140"/>
    </source>
</evidence>
<proteinExistence type="inferred from homology"/>
<dbReference type="PANTHER" id="PTHR43706">
    <property type="entry name" value="NADH DEHYDROGENASE"/>
    <property type="match status" value="1"/>
</dbReference>
<dbReference type="Gene3D" id="3.50.50.100">
    <property type="match status" value="1"/>
</dbReference>
<reference evidence="9" key="1">
    <citation type="submission" date="2022-10" db="EMBL/GenBank/DDBJ databases">
        <title>The WGS of Solirubrobacter ginsenosidimutans DSM 21036.</title>
        <authorList>
            <person name="Jiang Z."/>
        </authorList>
    </citation>
    <scope>NUCLEOTIDE SEQUENCE</scope>
    <source>
        <strain evidence="9">DSM 21036</strain>
    </source>
</reference>
<protein>
    <recommendedName>
        <fullName evidence="2">NADH:ubiquinone reductase (non-electrogenic)</fullName>
        <ecNumber evidence="2">1.6.5.9</ecNumber>
    </recommendedName>
</protein>
<comment type="similarity">
    <text evidence="1">Belongs to the NADH dehydrogenase family.</text>
</comment>
<feature type="domain" description="FAD/NAD(P)-binding" evidence="8">
    <location>
        <begin position="7"/>
        <end position="332"/>
    </location>
</feature>
<evidence type="ECO:0000256" key="1">
    <source>
        <dbReference type="ARBA" id="ARBA00005272"/>
    </source>
</evidence>
<evidence type="ECO:0000256" key="3">
    <source>
        <dbReference type="ARBA" id="ARBA00022630"/>
    </source>
</evidence>
<evidence type="ECO:0000313" key="9">
    <source>
        <dbReference type="EMBL" id="MDA0160424.1"/>
    </source>
</evidence>
<dbReference type="SUPFAM" id="SSF51905">
    <property type="entry name" value="FAD/NAD(P)-binding domain"/>
    <property type="match status" value="1"/>
</dbReference>
<comment type="caution">
    <text evidence="9">The sequence shown here is derived from an EMBL/GenBank/DDBJ whole genome shotgun (WGS) entry which is preliminary data.</text>
</comment>
<dbReference type="Pfam" id="PF07992">
    <property type="entry name" value="Pyr_redox_2"/>
    <property type="match status" value="1"/>
</dbReference>
<keyword evidence="5" id="KW-0560">Oxidoreductase</keyword>
<evidence type="ECO:0000256" key="2">
    <source>
        <dbReference type="ARBA" id="ARBA00012637"/>
    </source>
</evidence>
<keyword evidence="10" id="KW-1185">Reference proteome</keyword>
<name>A0A9X3RZN7_9ACTN</name>
<organism evidence="9 10">
    <name type="scientific">Solirubrobacter ginsenosidimutans</name>
    <dbReference type="NCBI Taxonomy" id="490573"/>
    <lineage>
        <taxon>Bacteria</taxon>
        <taxon>Bacillati</taxon>
        <taxon>Actinomycetota</taxon>
        <taxon>Thermoleophilia</taxon>
        <taxon>Solirubrobacterales</taxon>
        <taxon>Solirubrobacteraceae</taxon>
        <taxon>Solirubrobacter</taxon>
    </lineage>
</organism>
<keyword evidence="6" id="KW-0520">NAD</keyword>
<evidence type="ECO:0000259" key="8">
    <source>
        <dbReference type="Pfam" id="PF07992"/>
    </source>
</evidence>
<sequence>MSTERRRVAIVGGGFGGLAAAQALSKADVDVTLVDRTNHHLFQPLLYQLASGMLSMGECAAPIRGMLRKQSNVRVSMAEVTEVDAERRELTLDRGEKVGYDSLIVACGADTSYFGHEEWQEPSFALKTLADAVGLRDQVLSAFEEAERATDDEARRRFLTIVVIGGGPTGVEVAGQLAVLARHHLSHQFSGFDPSDIRVVLLDAGERVLTAFSTKLSAKAARSLASLSVDVREGARATAIDAAGVTYDHGGATQRIEAATVIWAAGVHAAPFAGALAEATGAEHDRGGRLQVLADCTLPRHPEISVIGDAASHAGSDGKPLPGLATVAIQQARHVARAIAAGGPGATEPFRYFDKGALAVVGRGRAICAVRGLELSGPIAFATYLGVHLFYLGGVPGRRVAVISAWASTAMGREQSRVIERELPRPRVNV</sequence>
<accession>A0A9X3RZN7</accession>
<comment type="catalytic activity">
    <reaction evidence="7">
        <text>a quinone + NADH + H(+) = a quinol + NAD(+)</text>
        <dbReference type="Rhea" id="RHEA:46160"/>
        <dbReference type="ChEBI" id="CHEBI:15378"/>
        <dbReference type="ChEBI" id="CHEBI:24646"/>
        <dbReference type="ChEBI" id="CHEBI:57540"/>
        <dbReference type="ChEBI" id="CHEBI:57945"/>
        <dbReference type="ChEBI" id="CHEBI:132124"/>
        <dbReference type="EC" id="1.6.5.9"/>
    </reaction>
</comment>
<dbReference type="Proteomes" id="UP001149140">
    <property type="component" value="Unassembled WGS sequence"/>
</dbReference>
<dbReference type="PRINTS" id="PR00411">
    <property type="entry name" value="PNDRDTASEI"/>
</dbReference>
<dbReference type="AlphaFoldDB" id="A0A9X3RZN7"/>
<dbReference type="InterPro" id="IPR036188">
    <property type="entry name" value="FAD/NAD-bd_sf"/>
</dbReference>